<keyword evidence="7" id="KW-1015">Disulfide bond</keyword>
<dbReference type="GO" id="GO:0005581">
    <property type="term" value="C:collagen trimer"/>
    <property type="evidence" value="ECO:0007669"/>
    <property type="project" value="UniProtKB-KW"/>
</dbReference>
<evidence type="ECO:0000256" key="9">
    <source>
        <dbReference type="SAM" id="MobiDB-lite"/>
    </source>
</evidence>
<evidence type="ECO:0000256" key="8">
    <source>
        <dbReference type="ARBA" id="ARBA00064856"/>
    </source>
</evidence>
<dbReference type="InterPro" id="IPR019326">
    <property type="entry name" value="NDNF"/>
</dbReference>
<evidence type="ECO:0000256" key="4">
    <source>
        <dbReference type="ARBA" id="ARBA00022737"/>
    </source>
</evidence>
<dbReference type="SUPFAM" id="SSF56436">
    <property type="entry name" value="C-type lectin-like"/>
    <property type="match status" value="2"/>
</dbReference>
<accession>A0A2A2KLL7</accession>
<dbReference type="OrthoDB" id="10071882at2759"/>
<dbReference type="STRING" id="2018661.A0A2A2KLL7"/>
<dbReference type="SMART" id="SM00111">
    <property type="entry name" value="C4"/>
    <property type="match status" value="2"/>
</dbReference>
<keyword evidence="12" id="KW-1185">Reference proteome</keyword>
<dbReference type="AlphaFoldDB" id="A0A2A2KLL7"/>
<keyword evidence="4" id="KW-0677">Repeat</keyword>
<comment type="caution">
    <text evidence="11">The sequence shown here is derived from an EMBL/GenBank/DDBJ whole genome shotgun (WGS) entry which is preliminary data.</text>
</comment>
<dbReference type="PROSITE" id="PS51403">
    <property type="entry name" value="NC1_IV"/>
    <property type="match status" value="1"/>
</dbReference>
<dbReference type="Gene3D" id="2.170.240.10">
    <property type="entry name" value="Collagen IV, non-collagenous"/>
    <property type="match status" value="1"/>
</dbReference>
<dbReference type="GO" id="GO:0005201">
    <property type="term" value="F:extracellular matrix structural constituent"/>
    <property type="evidence" value="ECO:0007669"/>
    <property type="project" value="InterPro"/>
</dbReference>
<comment type="subunit">
    <text evidence="8">Trimers of two alpha 1(IV) and one alpha 2(IV) chain. Type IV collagen forms a mesh-like network linked through intermolecular interactions between 7S domains and between NC1 domains.</text>
</comment>
<protein>
    <recommendedName>
        <fullName evidence="10">Collagen IV NC1 domain-containing protein</fullName>
    </recommendedName>
</protein>
<gene>
    <name evidence="11" type="ORF">WR25_11805</name>
</gene>
<evidence type="ECO:0000259" key="10">
    <source>
        <dbReference type="PROSITE" id="PS51403"/>
    </source>
</evidence>
<comment type="subcellular location">
    <subcellularLocation>
        <location evidence="1">Secreted</location>
        <location evidence="1">Extracellular space</location>
        <location evidence="1">Extracellular matrix</location>
        <location evidence="1">Basement membrane</location>
    </subcellularLocation>
</comment>
<dbReference type="GO" id="GO:0048513">
    <property type="term" value="P:animal organ development"/>
    <property type="evidence" value="ECO:0007669"/>
    <property type="project" value="UniProtKB-ARBA"/>
</dbReference>
<evidence type="ECO:0000256" key="5">
    <source>
        <dbReference type="ARBA" id="ARBA00022869"/>
    </source>
</evidence>
<dbReference type="GO" id="GO:0009792">
    <property type="term" value="P:embryo development ending in birth or egg hatching"/>
    <property type="evidence" value="ECO:0007669"/>
    <property type="project" value="UniProtKB-ARBA"/>
</dbReference>
<evidence type="ECO:0000256" key="6">
    <source>
        <dbReference type="ARBA" id="ARBA00023119"/>
    </source>
</evidence>
<evidence type="ECO:0000256" key="2">
    <source>
        <dbReference type="ARBA" id="ARBA00022525"/>
    </source>
</evidence>
<keyword evidence="6" id="KW-0176">Collagen</keyword>
<feature type="domain" description="Collagen IV NC1" evidence="10">
    <location>
        <begin position="222"/>
        <end position="446"/>
    </location>
</feature>
<dbReference type="Pfam" id="PF01391">
    <property type="entry name" value="Collagen"/>
    <property type="match status" value="1"/>
</dbReference>
<name>A0A2A2KLL7_9BILA</name>
<evidence type="ECO:0000313" key="11">
    <source>
        <dbReference type="EMBL" id="PAV74772.1"/>
    </source>
</evidence>
<feature type="region of interest" description="Disordered" evidence="9">
    <location>
        <begin position="1"/>
        <end position="51"/>
    </location>
</feature>
<dbReference type="Pfam" id="PF01413">
    <property type="entry name" value="C4"/>
    <property type="match status" value="2"/>
</dbReference>
<dbReference type="InterPro" id="IPR008160">
    <property type="entry name" value="Collagen"/>
</dbReference>
<dbReference type="PANTHER" id="PTHR14619:SF7">
    <property type="match status" value="1"/>
</dbReference>
<proteinExistence type="predicted"/>
<evidence type="ECO:0000313" key="12">
    <source>
        <dbReference type="Proteomes" id="UP000218231"/>
    </source>
</evidence>
<keyword evidence="3" id="KW-0272">Extracellular matrix</keyword>
<keyword evidence="2" id="KW-0964">Secreted</keyword>
<dbReference type="FunFam" id="2.170.240.10:FF:000001">
    <property type="entry name" value="Collagen IV alpha 1 chain"/>
    <property type="match status" value="1"/>
</dbReference>
<reference evidence="11 12" key="1">
    <citation type="journal article" date="2017" name="Curr. Biol.">
        <title>Genome architecture and evolution of a unichromosomal asexual nematode.</title>
        <authorList>
            <person name="Fradin H."/>
            <person name="Zegar C."/>
            <person name="Gutwein M."/>
            <person name="Lucas J."/>
            <person name="Kovtun M."/>
            <person name="Corcoran D."/>
            <person name="Baugh L.R."/>
            <person name="Kiontke K."/>
            <person name="Gunsalus K."/>
            <person name="Fitch D.H."/>
            <person name="Piano F."/>
        </authorList>
    </citation>
    <scope>NUCLEOTIDE SEQUENCE [LARGE SCALE GENOMIC DNA]</scope>
    <source>
        <strain evidence="11">PF1309</strain>
    </source>
</reference>
<organism evidence="11 12">
    <name type="scientific">Diploscapter pachys</name>
    <dbReference type="NCBI Taxonomy" id="2018661"/>
    <lineage>
        <taxon>Eukaryota</taxon>
        <taxon>Metazoa</taxon>
        <taxon>Ecdysozoa</taxon>
        <taxon>Nematoda</taxon>
        <taxon>Chromadorea</taxon>
        <taxon>Rhabditida</taxon>
        <taxon>Rhabditina</taxon>
        <taxon>Rhabditomorpha</taxon>
        <taxon>Rhabditoidea</taxon>
        <taxon>Rhabditidae</taxon>
        <taxon>Diploscapter</taxon>
    </lineage>
</organism>
<keyword evidence="5" id="KW-0084">Basement membrane</keyword>
<sequence length="592" mass="66443">MPGLPGMKGDEGLTGYPGPTGEKGNNGEPGIDGPQGPDGMPGLNGGRGDDGLPGYKRIPSFHNCKMMVFIYDQKFQDYLDRTDTANRVLLEPQESLELMVCPERQAWKVTAARMALLVSVVSMDCPNLNLSKYLRVRLELLEEKECEVMTVCPVWTVIRVSPVTKAFLVNLNFRHGYEQISILLVKVFPPHLEFINLIPMVHQGREGQPGIPGPGGWAPSRGFTFTKHSQTTEVPQCPTGTQPLWTGYSLLYVQGNGRSSGQDLGQPGSCLSKFNTMPFMFCNINSVCNVASRSDYSFWLSTEEPMTPMMNPVTGSAIRPYISRCAVCEVPTQIMAVHSQDISIPNCPQGWGPLWQGYSFVMHTAAGGEGTGQNLQSPGSCMEHFRAVPFIECHGRGTCNYYATNHGFWMAVVEQDKQFRKPMSQTLKAGGLKDRVSRCQISDLRRQSRQAIALDVELFEFVESSDFPWKRKQIVVSEHENLQINEVLDVARLTDEEEVAWQTSLAQIVVGEVEDFKRWERAEPTRKNRQAIHSDVQDSQFWQTGDRRRKLFDLVIPKGEFYLQIDQISNVRWHVDDLVVTQCQSCELGHVP</sequence>
<dbReference type="Proteomes" id="UP000218231">
    <property type="component" value="Unassembled WGS sequence"/>
</dbReference>
<evidence type="ECO:0000256" key="7">
    <source>
        <dbReference type="ARBA" id="ARBA00023157"/>
    </source>
</evidence>
<evidence type="ECO:0000256" key="3">
    <source>
        <dbReference type="ARBA" id="ARBA00022530"/>
    </source>
</evidence>
<dbReference type="InterPro" id="IPR001442">
    <property type="entry name" value="Collagen_IV_NC"/>
</dbReference>
<dbReference type="PANTHER" id="PTHR14619">
    <property type="entry name" value="NEURON-DERIVED NEUROTROPHIC FACTOR"/>
    <property type="match status" value="1"/>
</dbReference>
<evidence type="ECO:0000256" key="1">
    <source>
        <dbReference type="ARBA" id="ARBA00004302"/>
    </source>
</evidence>
<dbReference type="GO" id="GO:0005604">
    <property type="term" value="C:basement membrane"/>
    <property type="evidence" value="ECO:0007669"/>
    <property type="project" value="UniProtKB-SubCell"/>
</dbReference>
<dbReference type="InterPro" id="IPR036954">
    <property type="entry name" value="Collagen_IV_NC_sf"/>
</dbReference>
<dbReference type="InterPro" id="IPR016187">
    <property type="entry name" value="CTDL_fold"/>
</dbReference>
<dbReference type="EMBL" id="LIAE01008278">
    <property type="protein sequence ID" value="PAV74772.1"/>
    <property type="molecule type" value="Genomic_DNA"/>
</dbReference>